<reference evidence="1 2" key="1">
    <citation type="submission" date="2024-02" db="EMBL/GenBank/DDBJ databases">
        <authorList>
            <person name="Chen Y."/>
            <person name="Shah S."/>
            <person name="Dougan E. K."/>
            <person name="Thang M."/>
            <person name="Chan C."/>
        </authorList>
    </citation>
    <scope>NUCLEOTIDE SEQUENCE [LARGE SCALE GENOMIC DNA]</scope>
</reference>
<feature type="non-terminal residue" evidence="1">
    <location>
        <position position="328"/>
    </location>
</feature>
<dbReference type="EMBL" id="CAXAMM010040724">
    <property type="protein sequence ID" value="CAK9095019.1"/>
    <property type="molecule type" value="Genomic_DNA"/>
</dbReference>
<evidence type="ECO:0000313" key="2">
    <source>
        <dbReference type="Proteomes" id="UP001642464"/>
    </source>
</evidence>
<sequence>MQFTSVGDILVVNSYVLPALHWVESSEQWQVSLDSQTFVDYEWAFTMAKICWTYKRAFLDALLVDPLSFVDWTEIGRVEKLCNLRLGKGLSVSFRQSPAPSRPSDCGIKQKKLRRAKGRAEELTHRINRGLLDDVSKQLLWKTLRIADFSPELPNRLREFLDSVERKLEEVAIFQRSANLRQWEERIRFLPQRAKWLKRSGCNRPNIAHTRRAHGASVSTKEVGKNLPHACDLILDYWSEIWQHCPWSEDERCSIRDSLLEHSTAFARRSDCLGDSFDRPGFDAFYQALRRAQGVGGPDGWESFEARCLQKLALKKFGIAWLHGNSMH</sequence>
<protein>
    <submittedName>
        <fullName evidence="1">Uncharacterized protein</fullName>
    </submittedName>
</protein>
<dbReference type="Proteomes" id="UP001642464">
    <property type="component" value="Unassembled WGS sequence"/>
</dbReference>
<gene>
    <name evidence="1" type="ORF">SCF082_LOCUS44641</name>
</gene>
<proteinExistence type="predicted"/>
<organism evidence="1 2">
    <name type="scientific">Durusdinium trenchii</name>
    <dbReference type="NCBI Taxonomy" id="1381693"/>
    <lineage>
        <taxon>Eukaryota</taxon>
        <taxon>Sar</taxon>
        <taxon>Alveolata</taxon>
        <taxon>Dinophyceae</taxon>
        <taxon>Suessiales</taxon>
        <taxon>Symbiodiniaceae</taxon>
        <taxon>Durusdinium</taxon>
    </lineage>
</organism>
<comment type="caution">
    <text evidence="1">The sequence shown here is derived from an EMBL/GenBank/DDBJ whole genome shotgun (WGS) entry which is preliminary data.</text>
</comment>
<keyword evidence="2" id="KW-1185">Reference proteome</keyword>
<name>A0ABP0R451_9DINO</name>
<evidence type="ECO:0000313" key="1">
    <source>
        <dbReference type="EMBL" id="CAK9095019.1"/>
    </source>
</evidence>
<accession>A0ABP0R451</accession>